<reference evidence="1 2" key="1">
    <citation type="submission" date="2015-03" db="EMBL/GenBank/DDBJ databases">
        <authorList>
            <person name="Murphy D."/>
        </authorList>
    </citation>
    <scope>NUCLEOTIDE SEQUENCE [LARGE SCALE GENOMIC DNA]</scope>
    <source>
        <strain evidence="1 2">PAP088</strain>
    </source>
</reference>
<gene>
    <name evidence="1" type="ORF">ERS075579_04729</name>
</gene>
<protein>
    <submittedName>
        <fullName evidence="1">Uncharacterized protein</fullName>
    </submittedName>
</protein>
<proteinExistence type="predicted"/>
<evidence type="ECO:0000313" key="2">
    <source>
        <dbReference type="Proteomes" id="UP000045782"/>
    </source>
</evidence>
<dbReference type="AlphaFoldDB" id="A0A0U1BUP7"/>
<sequence>MDELRVYLRDLTSGEWTAYAPGTWIDQYLNRIAAAIERHADTVGGSLALTGTPERGRITVCDAKGMVVLDFDWQTMTVSAQKHVYP</sequence>
<accession>A0A0U1BUP7</accession>
<dbReference type="Proteomes" id="UP000045782">
    <property type="component" value="Unassembled WGS sequence"/>
</dbReference>
<organism evidence="1 2">
    <name type="scientific">Mycobacteroides abscessus</name>
    <dbReference type="NCBI Taxonomy" id="36809"/>
    <lineage>
        <taxon>Bacteria</taxon>
        <taxon>Bacillati</taxon>
        <taxon>Actinomycetota</taxon>
        <taxon>Actinomycetes</taxon>
        <taxon>Mycobacteriales</taxon>
        <taxon>Mycobacteriaceae</taxon>
        <taxon>Mycobacteroides</taxon>
    </lineage>
</organism>
<dbReference type="EMBL" id="CSWP01000012">
    <property type="protein sequence ID" value="CPV70167.1"/>
    <property type="molecule type" value="Genomic_DNA"/>
</dbReference>
<evidence type="ECO:0000313" key="1">
    <source>
        <dbReference type="EMBL" id="CPV70167.1"/>
    </source>
</evidence>
<dbReference type="RefSeq" id="WP_052525638.1">
    <property type="nucleotide sequence ID" value="NZ_CP014951.1"/>
</dbReference>
<name>A0A0U1BUP7_9MYCO</name>